<feature type="transmembrane region" description="Helical" evidence="1">
    <location>
        <begin position="39"/>
        <end position="57"/>
    </location>
</feature>
<dbReference type="EMBL" id="BAABDM010000004">
    <property type="protein sequence ID" value="GAA4099347.1"/>
    <property type="molecule type" value="Genomic_DNA"/>
</dbReference>
<organism evidence="2 3">
    <name type="scientific">Zhongshania borealis</name>
    <dbReference type="NCBI Taxonomy" id="889488"/>
    <lineage>
        <taxon>Bacteria</taxon>
        <taxon>Pseudomonadati</taxon>
        <taxon>Pseudomonadota</taxon>
        <taxon>Gammaproteobacteria</taxon>
        <taxon>Cellvibrionales</taxon>
        <taxon>Spongiibacteraceae</taxon>
        <taxon>Zhongshania</taxon>
    </lineage>
</organism>
<gene>
    <name evidence="2" type="ORF">GCM10022414_25740</name>
</gene>
<feature type="transmembrane region" description="Helical" evidence="1">
    <location>
        <begin position="69"/>
        <end position="88"/>
    </location>
</feature>
<accession>A0ABP7WXL7</accession>
<dbReference type="RefSeq" id="WP_344936641.1">
    <property type="nucleotide sequence ID" value="NZ_BAABDM010000004.1"/>
</dbReference>
<evidence type="ECO:0000313" key="2">
    <source>
        <dbReference type="EMBL" id="GAA4099347.1"/>
    </source>
</evidence>
<reference evidence="3" key="1">
    <citation type="journal article" date="2019" name="Int. J. Syst. Evol. Microbiol.">
        <title>The Global Catalogue of Microorganisms (GCM) 10K type strain sequencing project: providing services to taxonomists for standard genome sequencing and annotation.</title>
        <authorList>
            <consortium name="The Broad Institute Genomics Platform"/>
            <consortium name="The Broad Institute Genome Sequencing Center for Infectious Disease"/>
            <person name="Wu L."/>
            <person name="Ma J."/>
        </authorList>
    </citation>
    <scope>NUCLEOTIDE SEQUENCE [LARGE SCALE GENOMIC DNA]</scope>
    <source>
        <strain evidence="3">JCM 17304</strain>
    </source>
</reference>
<evidence type="ECO:0000313" key="3">
    <source>
        <dbReference type="Proteomes" id="UP001500392"/>
    </source>
</evidence>
<protein>
    <submittedName>
        <fullName evidence="2">Uncharacterized protein</fullName>
    </submittedName>
</protein>
<evidence type="ECO:0000256" key="1">
    <source>
        <dbReference type="SAM" id="Phobius"/>
    </source>
</evidence>
<keyword evidence="1" id="KW-0472">Membrane</keyword>
<dbReference type="Proteomes" id="UP001500392">
    <property type="component" value="Unassembled WGS sequence"/>
</dbReference>
<proteinExistence type="predicted"/>
<comment type="caution">
    <text evidence="2">The sequence shown here is derived from an EMBL/GenBank/DDBJ whole genome shotgun (WGS) entry which is preliminary data.</text>
</comment>
<keyword evidence="1" id="KW-1133">Transmembrane helix</keyword>
<keyword evidence="3" id="KW-1185">Reference proteome</keyword>
<name>A0ABP7WXL7_9GAMM</name>
<sequence length="90" mass="10194">MLRFKVLALFGLLNFLFIFTALLRPISIAAQSYGWHQASVLLMIQGLIASAMLYAARQKFAKADIADKAYPAVVVAYVLWLCMVWRWLGQ</sequence>
<keyword evidence="1" id="KW-0812">Transmembrane</keyword>